<accession>A0A1N7SQR7</accession>
<keyword evidence="2" id="KW-1185">Reference proteome</keyword>
<sequence length="115" mass="12947">MQDDAAQSKRLDDILSAEWNGRINEIQIAKRAMEFAVSLKLTTTVHAGLSHAFADVREVAFRSRVNDENGHLLQDLLGFPSDSSSRLRKALIECLEVRAFRRLRCPLCAFSIETS</sequence>
<proteinExistence type="predicted"/>
<name>A0A1N7SQR7_9BURK</name>
<dbReference type="EMBL" id="CYGY02000068">
    <property type="protein sequence ID" value="SIT49287.1"/>
    <property type="molecule type" value="Genomic_DNA"/>
</dbReference>
<protein>
    <submittedName>
        <fullName evidence="1">Uncharacterized protein</fullName>
    </submittedName>
</protein>
<comment type="caution">
    <text evidence="1">The sequence shown here is derived from an EMBL/GenBank/DDBJ whole genome shotgun (WGS) entry which is preliminary data.</text>
</comment>
<reference evidence="1" key="1">
    <citation type="submission" date="2016-12" db="EMBL/GenBank/DDBJ databases">
        <authorList>
            <person name="Moulin L."/>
        </authorList>
    </citation>
    <scope>NUCLEOTIDE SEQUENCE [LARGE SCALE GENOMIC DNA]</scope>
    <source>
        <strain evidence="1">STM 7183</strain>
    </source>
</reference>
<evidence type="ECO:0000313" key="1">
    <source>
        <dbReference type="EMBL" id="SIT49287.1"/>
    </source>
</evidence>
<organism evidence="1 2">
    <name type="scientific">Paraburkholderia piptadeniae</name>
    <dbReference type="NCBI Taxonomy" id="1701573"/>
    <lineage>
        <taxon>Bacteria</taxon>
        <taxon>Pseudomonadati</taxon>
        <taxon>Pseudomonadota</taxon>
        <taxon>Betaproteobacteria</taxon>
        <taxon>Burkholderiales</taxon>
        <taxon>Burkholderiaceae</taxon>
        <taxon>Paraburkholderia</taxon>
    </lineage>
</organism>
<dbReference type="Proteomes" id="UP000195569">
    <property type="component" value="Unassembled WGS sequence"/>
</dbReference>
<dbReference type="AlphaFoldDB" id="A0A1N7SQR7"/>
<evidence type="ECO:0000313" key="2">
    <source>
        <dbReference type="Proteomes" id="UP000195569"/>
    </source>
</evidence>
<gene>
    <name evidence="1" type="ORF">BN2476_680051</name>
</gene>
<dbReference type="RefSeq" id="WP_087738357.1">
    <property type="nucleotide sequence ID" value="NZ_CYGY02000068.1"/>
</dbReference>